<feature type="domain" description="Histidine kinase/HSP90-like ATPase" evidence="10">
    <location>
        <begin position="185"/>
        <end position="271"/>
    </location>
</feature>
<keyword evidence="5" id="KW-0547">Nucleotide-binding</keyword>
<comment type="catalytic activity">
    <reaction evidence="1">
        <text>ATP + protein L-histidine = ADP + protein N-phospho-L-histidine.</text>
        <dbReference type="EC" id="2.7.13.3"/>
    </reaction>
</comment>
<keyword evidence="9" id="KW-0472">Membrane</keyword>
<evidence type="ECO:0000256" key="3">
    <source>
        <dbReference type="ARBA" id="ARBA00022553"/>
    </source>
</evidence>
<dbReference type="PANTHER" id="PTHR24421:SF10">
    <property type="entry name" value="NITRATE_NITRITE SENSOR PROTEIN NARQ"/>
    <property type="match status" value="1"/>
</dbReference>
<dbReference type="CDD" id="cd16917">
    <property type="entry name" value="HATPase_UhpB-NarQ-NarX-like"/>
    <property type="match status" value="1"/>
</dbReference>
<dbReference type="SUPFAM" id="SSF55874">
    <property type="entry name" value="ATPase domain of HSP90 chaperone/DNA topoisomerase II/histidine kinase"/>
    <property type="match status" value="1"/>
</dbReference>
<evidence type="ECO:0000313" key="13">
    <source>
        <dbReference type="Proteomes" id="UP001519654"/>
    </source>
</evidence>
<dbReference type="EC" id="2.7.13.3" evidence="2"/>
<dbReference type="InterPro" id="IPR003594">
    <property type="entry name" value="HATPase_dom"/>
</dbReference>
<evidence type="ECO:0000256" key="8">
    <source>
        <dbReference type="ARBA" id="ARBA00023012"/>
    </source>
</evidence>
<evidence type="ECO:0000259" key="10">
    <source>
        <dbReference type="Pfam" id="PF02518"/>
    </source>
</evidence>
<reference evidence="12 13" key="1">
    <citation type="submission" date="2021-06" db="EMBL/GenBank/DDBJ databases">
        <title>Actinoplanes lichenicola sp. nov., and Actinoplanes ovalisporus sp. nov., isolated from lichen in Thailand.</title>
        <authorList>
            <person name="Saeng-In P."/>
            <person name="Kanchanasin P."/>
            <person name="Yuki M."/>
            <person name="Kudo T."/>
            <person name="Ohkuma M."/>
            <person name="Phongsopitanun W."/>
            <person name="Tanasupawat S."/>
        </authorList>
    </citation>
    <scope>NUCLEOTIDE SEQUENCE [LARGE SCALE GENOMIC DNA]</scope>
    <source>
        <strain evidence="12 13">NBRC 110975</strain>
    </source>
</reference>
<keyword evidence="9" id="KW-0812">Transmembrane</keyword>
<evidence type="ECO:0000256" key="2">
    <source>
        <dbReference type="ARBA" id="ARBA00012438"/>
    </source>
</evidence>
<dbReference type="InterPro" id="IPR036890">
    <property type="entry name" value="HATPase_C_sf"/>
</dbReference>
<name>A0ABS5YZN4_9ACTN</name>
<dbReference type="GO" id="GO:0016301">
    <property type="term" value="F:kinase activity"/>
    <property type="evidence" value="ECO:0007669"/>
    <property type="project" value="UniProtKB-KW"/>
</dbReference>
<proteinExistence type="predicted"/>
<keyword evidence="4" id="KW-0808">Transferase</keyword>
<comment type="caution">
    <text evidence="12">The sequence shown here is derived from an EMBL/GenBank/DDBJ whole genome shotgun (WGS) entry which is preliminary data.</text>
</comment>
<keyword evidence="8" id="KW-0902">Two-component regulatory system</keyword>
<evidence type="ECO:0000256" key="4">
    <source>
        <dbReference type="ARBA" id="ARBA00022679"/>
    </source>
</evidence>
<keyword evidence="9" id="KW-1133">Transmembrane helix</keyword>
<gene>
    <name evidence="12" type="ORF">KOI35_35890</name>
</gene>
<evidence type="ECO:0000256" key="6">
    <source>
        <dbReference type="ARBA" id="ARBA00022777"/>
    </source>
</evidence>
<dbReference type="EMBL" id="JAHKKG010000013">
    <property type="protein sequence ID" value="MBU2668906.1"/>
    <property type="molecule type" value="Genomic_DNA"/>
</dbReference>
<evidence type="ECO:0000256" key="1">
    <source>
        <dbReference type="ARBA" id="ARBA00000085"/>
    </source>
</evidence>
<keyword evidence="13" id="KW-1185">Reference proteome</keyword>
<organism evidence="12 13">
    <name type="scientific">Paractinoplanes bogorensis</name>
    <dbReference type="NCBI Taxonomy" id="1610840"/>
    <lineage>
        <taxon>Bacteria</taxon>
        <taxon>Bacillati</taxon>
        <taxon>Actinomycetota</taxon>
        <taxon>Actinomycetes</taxon>
        <taxon>Micromonosporales</taxon>
        <taxon>Micromonosporaceae</taxon>
        <taxon>Paractinoplanes</taxon>
    </lineage>
</organism>
<dbReference type="Gene3D" id="3.30.565.10">
    <property type="entry name" value="Histidine kinase-like ATPase, C-terminal domain"/>
    <property type="match status" value="1"/>
</dbReference>
<dbReference type="Gene3D" id="1.20.5.1930">
    <property type="match status" value="1"/>
</dbReference>
<dbReference type="PANTHER" id="PTHR24421">
    <property type="entry name" value="NITRATE/NITRITE SENSOR PROTEIN NARX-RELATED"/>
    <property type="match status" value="1"/>
</dbReference>
<feature type="transmembrane region" description="Helical" evidence="9">
    <location>
        <begin position="12"/>
        <end position="31"/>
    </location>
</feature>
<evidence type="ECO:0000313" key="12">
    <source>
        <dbReference type="EMBL" id="MBU2668906.1"/>
    </source>
</evidence>
<keyword evidence="7" id="KW-0067">ATP-binding</keyword>
<evidence type="ECO:0000259" key="11">
    <source>
        <dbReference type="Pfam" id="PF07730"/>
    </source>
</evidence>
<dbReference type="RefSeq" id="WP_215793156.1">
    <property type="nucleotide sequence ID" value="NZ_JAHKKG010000013.1"/>
</dbReference>
<dbReference type="InterPro" id="IPR050482">
    <property type="entry name" value="Sensor_HK_TwoCompSys"/>
</dbReference>
<keyword evidence="3" id="KW-0597">Phosphoprotein</keyword>
<feature type="transmembrane region" description="Helical" evidence="9">
    <location>
        <begin position="37"/>
        <end position="57"/>
    </location>
</feature>
<dbReference type="Pfam" id="PF07730">
    <property type="entry name" value="HisKA_3"/>
    <property type="match status" value="1"/>
</dbReference>
<dbReference type="Proteomes" id="UP001519654">
    <property type="component" value="Unassembled WGS sequence"/>
</dbReference>
<keyword evidence="6 12" id="KW-0418">Kinase</keyword>
<protein>
    <recommendedName>
        <fullName evidence="2">histidine kinase</fullName>
        <ecNumber evidence="2">2.7.13.3</ecNumber>
    </recommendedName>
</protein>
<evidence type="ECO:0000256" key="9">
    <source>
        <dbReference type="SAM" id="Phobius"/>
    </source>
</evidence>
<dbReference type="Pfam" id="PF02518">
    <property type="entry name" value="HATPase_c"/>
    <property type="match status" value="1"/>
</dbReference>
<accession>A0ABS5YZN4</accession>
<evidence type="ECO:0000256" key="7">
    <source>
        <dbReference type="ARBA" id="ARBA00022840"/>
    </source>
</evidence>
<evidence type="ECO:0000256" key="5">
    <source>
        <dbReference type="ARBA" id="ARBA00022741"/>
    </source>
</evidence>
<sequence>MSANGRPKWRTRAVPVLVAVGVIGLLAMVTGGAEGPAATIVPLAIAGAAVAAAVWAVRRWRADRWAYEQRLTEWAVVEERLKIARDLHDIVSHGLGLITVRAASTRHLAKPAEVEQALTDIEHTSRTATAELRRMLEILRDRNEHAPRTPTVGLKDLEEIVRTAEKAGLRAELTVMNLGEVSPGVQMTICQTVREALSNTARHAGPTDVRVVIRRDRGDLVVSVADAGGKAANPGAGHGLIGLRERVTALGGTLAARPKDGGFQLTVRIPDEVAA</sequence>
<feature type="domain" description="Signal transduction histidine kinase subgroup 3 dimerisation and phosphoacceptor" evidence="11">
    <location>
        <begin position="79"/>
        <end position="142"/>
    </location>
</feature>
<dbReference type="InterPro" id="IPR011712">
    <property type="entry name" value="Sig_transdc_His_kin_sub3_dim/P"/>
</dbReference>